<reference evidence="1" key="1">
    <citation type="journal article" date="2015" name="Nature">
        <title>Complex archaea that bridge the gap between prokaryotes and eukaryotes.</title>
        <authorList>
            <person name="Spang A."/>
            <person name="Saw J.H."/>
            <person name="Jorgensen S.L."/>
            <person name="Zaremba-Niedzwiedzka K."/>
            <person name="Martijn J."/>
            <person name="Lind A.E."/>
            <person name="van Eijk R."/>
            <person name="Schleper C."/>
            <person name="Guy L."/>
            <person name="Ettema T.J."/>
        </authorList>
    </citation>
    <scope>NUCLEOTIDE SEQUENCE</scope>
</reference>
<name>A0A0F9PMD5_9ZZZZ</name>
<dbReference type="AlphaFoldDB" id="A0A0F9PMD5"/>
<sequence length="58" mass="6648">MESGIHFHGKLDRLIHRGKHVIIRIWLDKKSLDLIRVKAGGFIEPGSEIEVTITNEKD</sequence>
<organism evidence="1">
    <name type="scientific">marine sediment metagenome</name>
    <dbReference type="NCBI Taxonomy" id="412755"/>
    <lineage>
        <taxon>unclassified sequences</taxon>
        <taxon>metagenomes</taxon>
        <taxon>ecological metagenomes</taxon>
    </lineage>
</organism>
<comment type="caution">
    <text evidence="1">The sequence shown here is derived from an EMBL/GenBank/DDBJ whole genome shotgun (WGS) entry which is preliminary data.</text>
</comment>
<proteinExistence type="predicted"/>
<dbReference type="EMBL" id="LAZR01005173">
    <property type="protein sequence ID" value="KKN02206.1"/>
    <property type="molecule type" value="Genomic_DNA"/>
</dbReference>
<evidence type="ECO:0000313" key="1">
    <source>
        <dbReference type="EMBL" id="KKN02206.1"/>
    </source>
</evidence>
<accession>A0A0F9PMD5</accession>
<protein>
    <submittedName>
        <fullName evidence="1">Uncharacterized protein</fullName>
    </submittedName>
</protein>
<gene>
    <name evidence="1" type="ORF">LCGC14_1119960</name>
</gene>